<evidence type="ECO:0000313" key="2">
    <source>
        <dbReference type="Proteomes" id="UP000714275"/>
    </source>
</evidence>
<name>A0A9P6ZNR9_9AGAM</name>
<organism evidence="1 2">
    <name type="scientific">Suillus placidus</name>
    <dbReference type="NCBI Taxonomy" id="48579"/>
    <lineage>
        <taxon>Eukaryota</taxon>
        <taxon>Fungi</taxon>
        <taxon>Dikarya</taxon>
        <taxon>Basidiomycota</taxon>
        <taxon>Agaricomycotina</taxon>
        <taxon>Agaricomycetes</taxon>
        <taxon>Agaricomycetidae</taxon>
        <taxon>Boletales</taxon>
        <taxon>Suillineae</taxon>
        <taxon>Suillaceae</taxon>
        <taxon>Suillus</taxon>
    </lineage>
</organism>
<dbReference type="Gene3D" id="3.60.10.10">
    <property type="entry name" value="Endonuclease/exonuclease/phosphatase"/>
    <property type="match status" value="1"/>
</dbReference>
<dbReference type="EMBL" id="JABBWD010000046">
    <property type="protein sequence ID" value="KAG1773718.1"/>
    <property type="molecule type" value="Genomic_DNA"/>
</dbReference>
<proteinExistence type="predicted"/>
<accession>A0A9P6ZNR9</accession>
<evidence type="ECO:0000313" key="1">
    <source>
        <dbReference type="EMBL" id="KAG1773718.1"/>
    </source>
</evidence>
<comment type="caution">
    <text evidence="1">The sequence shown here is derived from an EMBL/GenBank/DDBJ whole genome shotgun (WGS) entry which is preliminary data.</text>
</comment>
<keyword evidence="2" id="KW-1185">Reference proteome</keyword>
<evidence type="ECO:0008006" key="3">
    <source>
        <dbReference type="Google" id="ProtNLM"/>
    </source>
</evidence>
<dbReference type="OrthoDB" id="2840473at2759"/>
<dbReference type="Proteomes" id="UP000714275">
    <property type="component" value="Unassembled WGS sequence"/>
</dbReference>
<dbReference type="InterPro" id="IPR036691">
    <property type="entry name" value="Endo/exonu/phosph_ase_sf"/>
</dbReference>
<dbReference type="AlphaFoldDB" id="A0A9P6ZNR9"/>
<feature type="non-terminal residue" evidence="1">
    <location>
        <position position="119"/>
    </location>
</feature>
<gene>
    <name evidence="1" type="ORF">EV702DRAFT_925459</name>
</gene>
<feature type="non-terminal residue" evidence="1">
    <location>
        <position position="1"/>
    </location>
</feature>
<sequence length="119" mass="13927">AELKIWQQNINTSLIAQESLLNTSDVLDWDILILQEPHINFLCNTRANHWWHVLYPTNHFTNPQQRTQAVTLIRTPLDTNTWRQLPFPSSDIVLLQISGNHSKCTIFNIYNDNTHHNTL</sequence>
<protein>
    <recommendedName>
        <fullName evidence="3">Endonuclease/exonuclease/phosphatase domain-containing protein</fullName>
    </recommendedName>
</protein>
<dbReference type="SUPFAM" id="SSF56219">
    <property type="entry name" value="DNase I-like"/>
    <property type="match status" value="1"/>
</dbReference>
<reference evidence="1" key="1">
    <citation type="journal article" date="2020" name="New Phytol.">
        <title>Comparative genomics reveals dynamic genome evolution in host specialist ectomycorrhizal fungi.</title>
        <authorList>
            <person name="Lofgren L.A."/>
            <person name="Nguyen N.H."/>
            <person name="Vilgalys R."/>
            <person name="Ruytinx J."/>
            <person name="Liao H.L."/>
            <person name="Branco S."/>
            <person name="Kuo A."/>
            <person name="LaButti K."/>
            <person name="Lipzen A."/>
            <person name="Andreopoulos W."/>
            <person name="Pangilinan J."/>
            <person name="Riley R."/>
            <person name="Hundley H."/>
            <person name="Na H."/>
            <person name="Barry K."/>
            <person name="Grigoriev I.V."/>
            <person name="Stajich J.E."/>
            <person name="Kennedy P.G."/>
        </authorList>
    </citation>
    <scope>NUCLEOTIDE SEQUENCE</scope>
    <source>
        <strain evidence="1">DOB743</strain>
    </source>
</reference>